<gene>
    <name evidence="5" type="ORF">ACFOOQ_02815</name>
</gene>
<dbReference type="PANTHER" id="PTHR46796">
    <property type="entry name" value="HTH-TYPE TRANSCRIPTIONAL ACTIVATOR RHAS-RELATED"/>
    <property type="match status" value="1"/>
</dbReference>
<dbReference type="SMART" id="SM00342">
    <property type="entry name" value="HTH_ARAC"/>
    <property type="match status" value="1"/>
</dbReference>
<dbReference type="InterPro" id="IPR020449">
    <property type="entry name" value="Tscrpt_reg_AraC-type_HTH"/>
</dbReference>
<dbReference type="PANTHER" id="PTHR46796:SF7">
    <property type="entry name" value="ARAC FAMILY TRANSCRIPTIONAL REGULATOR"/>
    <property type="match status" value="1"/>
</dbReference>
<evidence type="ECO:0000313" key="6">
    <source>
        <dbReference type="Proteomes" id="UP001595711"/>
    </source>
</evidence>
<evidence type="ECO:0000259" key="4">
    <source>
        <dbReference type="PROSITE" id="PS01124"/>
    </source>
</evidence>
<dbReference type="PROSITE" id="PS00041">
    <property type="entry name" value="HTH_ARAC_FAMILY_1"/>
    <property type="match status" value="1"/>
</dbReference>
<dbReference type="EMBL" id="JBHRYJ010000001">
    <property type="protein sequence ID" value="MFC3674457.1"/>
    <property type="molecule type" value="Genomic_DNA"/>
</dbReference>
<sequence>MIDRARFMRDSTDMRSDPLSDVLDLADARCVLSGTLLAGGEWSRKFQRSDAVKFLAVVRGSCWLSTEGNSAAPARFEAGDVVITNGAPPIVLASTPERLANATCAPLERDAEGNLRAGEGADFMMIGGLLEVDEQRCGFLRETLPPLIHVSGQRGEAAKLRWLLTELAEEMLRNRAGSATAITHLAKLLFVEALRLHIEDSKSEQVGWLTALDDRRISIALRSVHADPSHPWTLEELAKLSGMSRTSFAVRFRDVVGMPPLTYVLNWRIRLAERDLSETDHSVADIAWSVGYGSESAFSNAFRRATGLSPGRFRKEAMQTYSERRRSVKRRELEAE</sequence>
<proteinExistence type="predicted"/>
<accession>A0ABV7VCB4</accession>
<dbReference type="Pfam" id="PF12852">
    <property type="entry name" value="Cupin_6"/>
    <property type="match status" value="1"/>
</dbReference>
<comment type="caution">
    <text evidence="5">The sequence shown here is derived from an EMBL/GenBank/DDBJ whole genome shotgun (WGS) entry which is preliminary data.</text>
</comment>
<protein>
    <submittedName>
        <fullName evidence="5">AraC family transcriptional regulator</fullName>
    </submittedName>
</protein>
<dbReference type="InterPro" id="IPR032783">
    <property type="entry name" value="AraC_lig"/>
</dbReference>
<dbReference type="InterPro" id="IPR018060">
    <property type="entry name" value="HTH_AraC"/>
</dbReference>
<organism evidence="5 6">
    <name type="scientific">Ferrovibrio xuzhouensis</name>
    <dbReference type="NCBI Taxonomy" id="1576914"/>
    <lineage>
        <taxon>Bacteria</taxon>
        <taxon>Pseudomonadati</taxon>
        <taxon>Pseudomonadota</taxon>
        <taxon>Alphaproteobacteria</taxon>
        <taxon>Rhodospirillales</taxon>
        <taxon>Rhodospirillaceae</taxon>
        <taxon>Ferrovibrio</taxon>
    </lineage>
</organism>
<dbReference type="Proteomes" id="UP001595711">
    <property type="component" value="Unassembled WGS sequence"/>
</dbReference>
<keyword evidence="3" id="KW-0804">Transcription</keyword>
<evidence type="ECO:0000313" key="5">
    <source>
        <dbReference type="EMBL" id="MFC3674457.1"/>
    </source>
</evidence>
<dbReference type="PRINTS" id="PR00032">
    <property type="entry name" value="HTHARAC"/>
</dbReference>
<dbReference type="InterPro" id="IPR050204">
    <property type="entry name" value="AraC_XylS_family_regulators"/>
</dbReference>
<evidence type="ECO:0000256" key="2">
    <source>
        <dbReference type="ARBA" id="ARBA00023125"/>
    </source>
</evidence>
<dbReference type="RefSeq" id="WP_379721466.1">
    <property type="nucleotide sequence ID" value="NZ_JBHRYJ010000001.1"/>
</dbReference>
<evidence type="ECO:0000256" key="1">
    <source>
        <dbReference type="ARBA" id="ARBA00023015"/>
    </source>
</evidence>
<keyword evidence="6" id="KW-1185">Reference proteome</keyword>
<dbReference type="InterPro" id="IPR009057">
    <property type="entry name" value="Homeodomain-like_sf"/>
</dbReference>
<dbReference type="SUPFAM" id="SSF46689">
    <property type="entry name" value="Homeodomain-like"/>
    <property type="match status" value="2"/>
</dbReference>
<keyword evidence="2" id="KW-0238">DNA-binding</keyword>
<dbReference type="PROSITE" id="PS01124">
    <property type="entry name" value="HTH_ARAC_FAMILY_2"/>
    <property type="match status" value="1"/>
</dbReference>
<evidence type="ECO:0000256" key="3">
    <source>
        <dbReference type="ARBA" id="ARBA00023163"/>
    </source>
</evidence>
<dbReference type="InterPro" id="IPR018062">
    <property type="entry name" value="HTH_AraC-typ_CS"/>
</dbReference>
<feature type="domain" description="HTH araC/xylS-type" evidence="4">
    <location>
        <begin position="218"/>
        <end position="316"/>
    </location>
</feature>
<reference evidence="6" key="1">
    <citation type="journal article" date="2019" name="Int. J. Syst. Evol. Microbiol.">
        <title>The Global Catalogue of Microorganisms (GCM) 10K type strain sequencing project: providing services to taxonomists for standard genome sequencing and annotation.</title>
        <authorList>
            <consortium name="The Broad Institute Genomics Platform"/>
            <consortium name="The Broad Institute Genome Sequencing Center for Infectious Disease"/>
            <person name="Wu L."/>
            <person name="Ma J."/>
        </authorList>
    </citation>
    <scope>NUCLEOTIDE SEQUENCE [LARGE SCALE GENOMIC DNA]</scope>
    <source>
        <strain evidence="6">KCTC 42182</strain>
    </source>
</reference>
<keyword evidence="1" id="KW-0805">Transcription regulation</keyword>
<dbReference type="Pfam" id="PF12833">
    <property type="entry name" value="HTH_18"/>
    <property type="match status" value="1"/>
</dbReference>
<dbReference type="Gene3D" id="1.10.10.60">
    <property type="entry name" value="Homeodomain-like"/>
    <property type="match status" value="2"/>
</dbReference>
<name>A0ABV7VCB4_9PROT</name>